<keyword evidence="2" id="KW-1133">Transmembrane helix</keyword>
<name>A0A0S4JIK7_BODSA</name>
<evidence type="ECO:0000256" key="1">
    <source>
        <dbReference type="SAM" id="MobiDB-lite"/>
    </source>
</evidence>
<feature type="compositionally biased region" description="Low complexity" evidence="1">
    <location>
        <begin position="47"/>
        <end position="70"/>
    </location>
</feature>
<gene>
    <name evidence="3" type="ORF">BSAL_23240</name>
</gene>
<organism evidence="3 4">
    <name type="scientific">Bodo saltans</name>
    <name type="common">Flagellated protozoan</name>
    <dbReference type="NCBI Taxonomy" id="75058"/>
    <lineage>
        <taxon>Eukaryota</taxon>
        <taxon>Discoba</taxon>
        <taxon>Euglenozoa</taxon>
        <taxon>Kinetoplastea</taxon>
        <taxon>Metakinetoplastina</taxon>
        <taxon>Eubodonida</taxon>
        <taxon>Bodonidae</taxon>
        <taxon>Bodo</taxon>
    </lineage>
</organism>
<keyword evidence="2" id="KW-0812">Transmembrane</keyword>
<proteinExistence type="predicted"/>
<feature type="region of interest" description="Disordered" evidence="1">
    <location>
        <begin position="38"/>
        <end position="82"/>
    </location>
</feature>
<feature type="transmembrane region" description="Helical" evidence="2">
    <location>
        <begin position="12"/>
        <end position="30"/>
    </location>
</feature>
<evidence type="ECO:0000313" key="4">
    <source>
        <dbReference type="Proteomes" id="UP000051952"/>
    </source>
</evidence>
<dbReference type="EMBL" id="CYKH01001766">
    <property type="protein sequence ID" value="CUG89754.1"/>
    <property type="molecule type" value="Genomic_DNA"/>
</dbReference>
<accession>A0A0S4JIK7</accession>
<dbReference type="VEuPathDB" id="TriTrypDB:BSAL_23240"/>
<keyword evidence="4" id="KW-1185">Reference proteome</keyword>
<evidence type="ECO:0000313" key="3">
    <source>
        <dbReference type="EMBL" id="CUG89754.1"/>
    </source>
</evidence>
<dbReference type="AlphaFoldDB" id="A0A0S4JIK7"/>
<evidence type="ECO:0000256" key="2">
    <source>
        <dbReference type="SAM" id="Phobius"/>
    </source>
</evidence>
<reference evidence="4" key="1">
    <citation type="submission" date="2015-09" db="EMBL/GenBank/DDBJ databases">
        <authorList>
            <consortium name="Pathogen Informatics"/>
        </authorList>
    </citation>
    <scope>NUCLEOTIDE SEQUENCE [LARGE SCALE GENOMIC DNA]</scope>
    <source>
        <strain evidence="4">Lake Konstanz</strain>
    </source>
</reference>
<sequence>MVTATALSKQRRGGWALSLSCVVAVLIIIINSHPLREATPHEETPQRPVATTATSRSSAAAPRRVTAPPSTSTPQWRPPDSSLPSMPTWLRRYDTVATPNELLNILRTSTPPRTAVVIEPGDEGCITQLTPTLQIACRHLELHHEALWRTSWCPHLARCVMWGEGLFSPPLSQEILAAAHKNVVATLPQARLGLLISSAPELTEYLKSIEERTVYTRNDMMQQELCLSALSESPTSTTDRQEKQCRHHEITIPPHVAFPSCHSMKGSDVCRVDKHPVVSREIGAPHVLDGISVLSILFRMASIASVPTSDGRAVLVFSGDSTLRETFLRLIHLIRHKVAPDQNSSRPFFDLPTWSDILYDVFSDGDRIQLFASPFSGGSRKHTSGILRVLQDRHRHHRSEVKHDKPTPLVTMLFLFSKRTTEPRRELWHAQQEQRLESFVPLGLLVEGTLFWETERDYSFVASWKQEASRQRAAGSHSSTFPFVAMMAHPKMELCRAGHCASVPLRKLTSSHQAPPPIPLTKDVTTSTSDVFNAQKNVEALQFMKHVVNERLLTLAGRSSYVWERVAVLDKAALLWIPGILPIDHIHLSCRMLPTPDKPQDPLIRKGIHPWDQWRYIMSRGVSGEGSVKISTMALKEWAELIHALEAAATKQIFPPIYTPLRERWRHAGGKKRSIGHYVALAVDGRGCADVGNELLLYELLAGFVQM</sequence>
<dbReference type="Proteomes" id="UP000051952">
    <property type="component" value="Unassembled WGS sequence"/>
</dbReference>
<keyword evidence="2" id="KW-0472">Membrane</keyword>
<protein>
    <submittedName>
        <fullName evidence="3">GPI-anchored surface protein, putative</fullName>
    </submittedName>
</protein>